<keyword evidence="4" id="KW-0804">Transcription</keyword>
<dbReference type="GO" id="GO:0016887">
    <property type="term" value="F:ATP hydrolysis activity"/>
    <property type="evidence" value="ECO:0007669"/>
    <property type="project" value="InterPro"/>
</dbReference>
<keyword evidence="3 5" id="KW-0238">DNA-binding</keyword>
<dbReference type="Pfam" id="PF03704">
    <property type="entry name" value="BTAD"/>
    <property type="match status" value="1"/>
</dbReference>
<evidence type="ECO:0000256" key="4">
    <source>
        <dbReference type="ARBA" id="ARBA00023163"/>
    </source>
</evidence>
<proteinExistence type="inferred from homology"/>
<dbReference type="GO" id="GO:0006355">
    <property type="term" value="P:regulation of DNA-templated transcription"/>
    <property type="evidence" value="ECO:0007669"/>
    <property type="project" value="InterPro"/>
</dbReference>
<dbReference type="InterPro" id="IPR027417">
    <property type="entry name" value="P-loop_NTPase"/>
</dbReference>
<dbReference type="EMBL" id="BJFL01000017">
    <property type="protein sequence ID" value="GDY31739.1"/>
    <property type="molecule type" value="Genomic_DNA"/>
</dbReference>
<dbReference type="InterPro" id="IPR051677">
    <property type="entry name" value="AfsR-DnrI-RedD_regulator"/>
</dbReference>
<dbReference type="Gene3D" id="3.40.50.300">
    <property type="entry name" value="P-loop containing nucleotide triphosphate hydrolases"/>
    <property type="match status" value="1"/>
</dbReference>
<gene>
    <name evidence="8" type="ORF">GTS_33720</name>
</gene>
<evidence type="ECO:0000313" key="8">
    <source>
        <dbReference type="EMBL" id="GDY31739.1"/>
    </source>
</evidence>
<evidence type="ECO:0000259" key="7">
    <source>
        <dbReference type="PROSITE" id="PS51755"/>
    </source>
</evidence>
<dbReference type="InterPro" id="IPR011990">
    <property type="entry name" value="TPR-like_helical_dom_sf"/>
</dbReference>
<sequence>MWGGTDITPNAQKLRALVALLALRSNTPVQVPEIVDELWGDAPPGSAIPTLHTHIYNLRKLLANCASEDDSGEVLRTEQRGYVLRIPPDAVDVHRFDRLAQEARAALGRDDPERAADRCLEALALWRGAALAGVSTGPQLSAHVVRLEEARLHVLETKFEAQLRLGQHRDLVSELKETTRTHPTHEGFVRQLMVALDRCDRRAEAIAEYRRLRGLLHEQLGVEPSASLKRLHQELLVTSAAPDRAPSPSHLPRRLGDPPAQLPAAPADFVGRGEELDRCGRSLVGEGRGTGSCRVLVITGRPGMGKTALAIRAAHRLRPHFDDGQLFTDLRGSSRRPAEPHDVLGGFLRAIGAPVHHLPDGPDARAALWRANTAQRRLLIVFDDAASPDQLQPLLPASDRSAVIVTTRAERLDLPGSTTVAAVPLRVDEGAALLCALLDEPTAEGANLEQLVVLCGGVPLAIRSLAGLLRASCASLLHPVVLRLAPGRPESSTGRKEPCPR</sequence>
<dbReference type="InterPro" id="IPR003593">
    <property type="entry name" value="AAA+_ATPase"/>
</dbReference>
<dbReference type="Pfam" id="PF00486">
    <property type="entry name" value="Trans_reg_C"/>
    <property type="match status" value="1"/>
</dbReference>
<dbReference type="CDD" id="cd15831">
    <property type="entry name" value="BTAD"/>
    <property type="match status" value="1"/>
</dbReference>
<evidence type="ECO:0000256" key="2">
    <source>
        <dbReference type="ARBA" id="ARBA00023015"/>
    </source>
</evidence>
<dbReference type="InterPro" id="IPR036388">
    <property type="entry name" value="WH-like_DNA-bd_sf"/>
</dbReference>
<dbReference type="SMART" id="SM00382">
    <property type="entry name" value="AAA"/>
    <property type="match status" value="1"/>
</dbReference>
<feature type="DNA-binding region" description="OmpR/PhoB-type" evidence="5">
    <location>
        <begin position="1"/>
        <end position="86"/>
    </location>
</feature>
<accession>A0A4D4JBH7</accession>
<dbReference type="SUPFAM" id="SSF48452">
    <property type="entry name" value="TPR-like"/>
    <property type="match status" value="1"/>
</dbReference>
<dbReference type="InterPro" id="IPR001867">
    <property type="entry name" value="OmpR/PhoB-type_DNA-bd"/>
</dbReference>
<dbReference type="AlphaFoldDB" id="A0A4D4JBH7"/>
<dbReference type="PANTHER" id="PTHR35807">
    <property type="entry name" value="TRANSCRIPTIONAL REGULATOR REDD-RELATED"/>
    <property type="match status" value="1"/>
</dbReference>
<evidence type="ECO:0000256" key="1">
    <source>
        <dbReference type="ARBA" id="ARBA00005820"/>
    </source>
</evidence>
<dbReference type="RefSeq" id="WP_137814797.1">
    <property type="nucleotide sequence ID" value="NZ_BJFL01000017.1"/>
</dbReference>
<evidence type="ECO:0000313" key="9">
    <source>
        <dbReference type="Proteomes" id="UP000298860"/>
    </source>
</evidence>
<dbReference type="Gene3D" id="1.25.40.10">
    <property type="entry name" value="Tetratricopeptide repeat domain"/>
    <property type="match status" value="1"/>
</dbReference>
<reference evidence="9" key="1">
    <citation type="submission" date="2019-04" db="EMBL/GenBank/DDBJ databases">
        <title>Draft genome sequence of Pseudonocardiaceae bacterium SL3-2-4.</title>
        <authorList>
            <person name="Ningsih F."/>
            <person name="Yokota A."/>
            <person name="Sakai Y."/>
            <person name="Nanatani K."/>
            <person name="Yabe S."/>
            <person name="Oetari A."/>
            <person name="Sjamsuridzal W."/>
        </authorList>
    </citation>
    <scope>NUCLEOTIDE SEQUENCE [LARGE SCALE GENOMIC DNA]</scope>
    <source>
        <strain evidence="9">SL3-2-4</strain>
    </source>
</reference>
<dbReference type="Gene3D" id="1.10.10.10">
    <property type="entry name" value="Winged helix-like DNA-binding domain superfamily/Winged helix DNA-binding domain"/>
    <property type="match status" value="1"/>
</dbReference>
<feature type="domain" description="OmpR/PhoB-type" evidence="7">
    <location>
        <begin position="1"/>
        <end position="86"/>
    </location>
</feature>
<organism evidence="8 9">
    <name type="scientific">Gandjariella thermophila</name>
    <dbReference type="NCBI Taxonomy" id="1931992"/>
    <lineage>
        <taxon>Bacteria</taxon>
        <taxon>Bacillati</taxon>
        <taxon>Actinomycetota</taxon>
        <taxon>Actinomycetes</taxon>
        <taxon>Pseudonocardiales</taxon>
        <taxon>Pseudonocardiaceae</taxon>
        <taxon>Gandjariella</taxon>
    </lineage>
</organism>
<dbReference type="SMART" id="SM00862">
    <property type="entry name" value="Trans_reg_C"/>
    <property type="match status" value="1"/>
</dbReference>
<evidence type="ECO:0000256" key="3">
    <source>
        <dbReference type="ARBA" id="ARBA00023125"/>
    </source>
</evidence>
<dbReference type="InterPro" id="IPR049945">
    <property type="entry name" value="AAA_22"/>
</dbReference>
<keyword evidence="2" id="KW-0805">Transcription regulation</keyword>
<dbReference type="SMART" id="SM01043">
    <property type="entry name" value="BTAD"/>
    <property type="match status" value="1"/>
</dbReference>
<dbReference type="PROSITE" id="PS51755">
    <property type="entry name" value="OMPR_PHOB"/>
    <property type="match status" value="1"/>
</dbReference>
<dbReference type="Proteomes" id="UP000298860">
    <property type="component" value="Unassembled WGS sequence"/>
</dbReference>
<comment type="similarity">
    <text evidence="1">Belongs to the AfsR/DnrI/RedD regulatory family.</text>
</comment>
<feature type="region of interest" description="Disordered" evidence="6">
    <location>
        <begin position="240"/>
        <end position="265"/>
    </location>
</feature>
<dbReference type="Pfam" id="PF13401">
    <property type="entry name" value="AAA_22"/>
    <property type="match status" value="1"/>
</dbReference>
<comment type="caution">
    <text evidence="8">The sequence shown here is derived from an EMBL/GenBank/DDBJ whole genome shotgun (WGS) entry which is preliminary data.</text>
</comment>
<keyword evidence="9" id="KW-1185">Reference proteome</keyword>
<dbReference type="SUPFAM" id="SSF46894">
    <property type="entry name" value="C-terminal effector domain of the bipartite response regulators"/>
    <property type="match status" value="1"/>
</dbReference>
<dbReference type="InterPro" id="IPR016032">
    <property type="entry name" value="Sig_transdc_resp-reg_C-effctor"/>
</dbReference>
<dbReference type="PANTHER" id="PTHR35807:SF1">
    <property type="entry name" value="TRANSCRIPTIONAL REGULATOR REDD"/>
    <property type="match status" value="1"/>
</dbReference>
<dbReference type="PRINTS" id="PR00364">
    <property type="entry name" value="DISEASERSIST"/>
</dbReference>
<evidence type="ECO:0000256" key="6">
    <source>
        <dbReference type="SAM" id="MobiDB-lite"/>
    </source>
</evidence>
<dbReference type="GO" id="GO:0003677">
    <property type="term" value="F:DNA binding"/>
    <property type="evidence" value="ECO:0007669"/>
    <property type="project" value="UniProtKB-UniRule"/>
</dbReference>
<dbReference type="SUPFAM" id="SSF52540">
    <property type="entry name" value="P-loop containing nucleoside triphosphate hydrolases"/>
    <property type="match status" value="1"/>
</dbReference>
<protein>
    <recommendedName>
        <fullName evidence="7">OmpR/PhoB-type domain-containing protein</fullName>
    </recommendedName>
</protein>
<evidence type="ECO:0000256" key="5">
    <source>
        <dbReference type="PROSITE-ProRule" id="PRU01091"/>
    </source>
</evidence>
<dbReference type="GO" id="GO:0000160">
    <property type="term" value="P:phosphorelay signal transduction system"/>
    <property type="evidence" value="ECO:0007669"/>
    <property type="project" value="InterPro"/>
</dbReference>
<name>A0A4D4JBH7_9PSEU</name>
<dbReference type="OrthoDB" id="5521887at2"/>
<dbReference type="InterPro" id="IPR005158">
    <property type="entry name" value="BTAD"/>
</dbReference>